<dbReference type="FunFam" id="2.60.40.10:FF:000049">
    <property type="entry name" value="Leukocyte immunoglobulin-like receptor subfamily B member 1"/>
    <property type="match status" value="1"/>
</dbReference>
<accession>F6U2I7</accession>
<dbReference type="InterPro" id="IPR050412">
    <property type="entry name" value="Ig-like_Receptors_ImmuneReg"/>
</dbReference>
<dbReference type="Bgee" id="ENSMODG00000025582">
    <property type="expression patterns" value="Expressed in testis and 2 other cell types or tissues"/>
</dbReference>
<keyword evidence="5" id="KW-0393">Immunoglobulin domain</keyword>
<feature type="region of interest" description="Disordered" evidence="6">
    <location>
        <begin position="220"/>
        <end position="250"/>
    </location>
</feature>
<dbReference type="FunFam" id="2.60.40.10:FF:000033">
    <property type="entry name" value="Killer cell immunoglobulin-like receptor"/>
    <property type="match status" value="1"/>
</dbReference>
<dbReference type="Gene3D" id="2.60.40.10">
    <property type="entry name" value="Immunoglobulins"/>
    <property type="match status" value="2"/>
</dbReference>
<evidence type="ECO:0000256" key="3">
    <source>
        <dbReference type="ARBA" id="ARBA00023157"/>
    </source>
</evidence>
<dbReference type="SMART" id="SM00409">
    <property type="entry name" value="IG"/>
    <property type="match status" value="2"/>
</dbReference>
<feature type="signal peptide" evidence="7">
    <location>
        <begin position="1"/>
        <end position="23"/>
    </location>
</feature>
<reference evidence="9" key="2">
    <citation type="submission" date="2025-08" db="UniProtKB">
        <authorList>
            <consortium name="Ensembl"/>
        </authorList>
    </citation>
    <scope>IDENTIFICATION</scope>
</reference>
<dbReference type="OMA" id="WIRRDKS"/>
<dbReference type="Proteomes" id="UP000002280">
    <property type="component" value="Chromosome 4"/>
</dbReference>
<dbReference type="InParanoid" id="F6U2I7"/>
<evidence type="ECO:0000256" key="2">
    <source>
        <dbReference type="ARBA" id="ARBA00022737"/>
    </source>
</evidence>
<dbReference type="GO" id="GO:0002764">
    <property type="term" value="P:immune response-regulating signaling pathway"/>
    <property type="evidence" value="ECO:0000318"/>
    <property type="project" value="GO_Central"/>
</dbReference>
<feature type="chain" id="PRO_5023823766" description="Ig-like domain-containing protein" evidence="7">
    <location>
        <begin position="24"/>
        <end position="250"/>
    </location>
</feature>
<keyword evidence="4" id="KW-0325">Glycoprotein</keyword>
<dbReference type="PANTHER" id="PTHR11738">
    <property type="entry name" value="MHC CLASS I NK CELL RECEPTOR"/>
    <property type="match status" value="1"/>
</dbReference>
<reference evidence="9 10" key="1">
    <citation type="journal article" date="2007" name="Nature">
        <title>Genome of the marsupial Monodelphis domestica reveals innovation in non-coding sequences.</title>
        <authorList>
            <person name="Mikkelsen T.S."/>
            <person name="Wakefield M.J."/>
            <person name="Aken B."/>
            <person name="Amemiya C.T."/>
            <person name="Chang J.L."/>
            <person name="Duke S."/>
            <person name="Garber M."/>
            <person name="Gentles A.J."/>
            <person name="Goodstadt L."/>
            <person name="Heger A."/>
            <person name="Jurka J."/>
            <person name="Kamal M."/>
            <person name="Mauceli E."/>
            <person name="Searle S.M."/>
            <person name="Sharpe T."/>
            <person name="Baker M.L."/>
            <person name="Batzer M.A."/>
            <person name="Benos P.V."/>
            <person name="Belov K."/>
            <person name="Clamp M."/>
            <person name="Cook A."/>
            <person name="Cuff J."/>
            <person name="Das R."/>
            <person name="Davidow L."/>
            <person name="Deakin J.E."/>
            <person name="Fazzari M.J."/>
            <person name="Glass J.L."/>
            <person name="Grabherr M."/>
            <person name="Greally J.M."/>
            <person name="Gu W."/>
            <person name="Hore T.A."/>
            <person name="Huttley G.A."/>
            <person name="Kleber M."/>
            <person name="Jirtle R.L."/>
            <person name="Koina E."/>
            <person name="Lee J.T."/>
            <person name="Mahony S."/>
            <person name="Marra M.A."/>
            <person name="Miller R.D."/>
            <person name="Nicholls R.D."/>
            <person name="Oda M."/>
            <person name="Papenfuss A.T."/>
            <person name="Parra Z.E."/>
            <person name="Pollock D.D."/>
            <person name="Ray D.A."/>
            <person name="Schein J.E."/>
            <person name="Speed T.P."/>
            <person name="Thompson K."/>
            <person name="VandeBerg J.L."/>
            <person name="Wade C.M."/>
            <person name="Walker J.A."/>
            <person name="Waters P.D."/>
            <person name="Webber C."/>
            <person name="Weidman J.R."/>
            <person name="Xie X."/>
            <person name="Zody M.C."/>
            <person name="Baldwin J."/>
            <person name="Abdouelleil A."/>
            <person name="Abdulkadir J."/>
            <person name="Abebe A."/>
            <person name="Abera B."/>
            <person name="Abreu J."/>
            <person name="Acer S.C."/>
            <person name="Aftuck L."/>
            <person name="Alexander A."/>
            <person name="An P."/>
            <person name="Anderson E."/>
            <person name="Anderson S."/>
            <person name="Arachi H."/>
            <person name="Azer M."/>
            <person name="Bachantsang P."/>
            <person name="Barry A."/>
            <person name="Bayul T."/>
            <person name="Berlin A."/>
            <person name="Bessette D."/>
            <person name="Bloom T."/>
            <person name="Bloom T."/>
            <person name="Boguslavskiy L."/>
            <person name="Bonnet C."/>
            <person name="Boukhgalter B."/>
            <person name="Bourzgui I."/>
            <person name="Brown A."/>
            <person name="Cahill P."/>
            <person name="Channer S."/>
            <person name="Cheshatsang Y."/>
            <person name="Chuda L."/>
            <person name="Citroen M."/>
            <person name="Collymore A."/>
            <person name="Cooke P."/>
            <person name="Costello M."/>
            <person name="D'Aco K."/>
            <person name="Daza R."/>
            <person name="De Haan G."/>
            <person name="DeGray S."/>
            <person name="DeMaso C."/>
            <person name="Dhargay N."/>
            <person name="Dooley K."/>
            <person name="Dooley E."/>
            <person name="Doricent M."/>
            <person name="Dorje P."/>
            <person name="Dorjee K."/>
            <person name="Dupes A."/>
            <person name="Elong R."/>
            <person name="Falk J."/>
            <person name="Farina A."/>
            <person name="Faro S."/>
            <person name="Ferguson D."/>
            <person name="Fisher S."/>
            <person name="Foley C.D."/>
            <person name="Franke A."/>
            <person name="Friedrich D."/>
            <person name="Gadbois L."/>
            <person name="Gearin G."/>
            <person name="Gearin C.R."/>
            <person name="Giannoukos G."/>
            <person name="Goode T."/>
            <person name="Graham J."/>
            <person name="Grandbois E."/>
            <person name="Grewal S."/>
            <person name="Gyaltsen K."/>
            <person name="Hafez N."/>
            <person name="Hagos B."/>
            <person name="Hall J."/>
            <person name="Henson C."/>
            <person name="Hollinger A."/>
            <person name="Honan T."/>
            <person name="Huard M.D."/>
            <person name="Hughes L."/>
            <person name="Hurhula B."/>
            <person name="Husby M.E."/>
            <person name="Kamat A."/>
            <person name="Kanga B."/>
            <person name="Kashin S."/>
            <person name="Khazanovich D."/>
            <person name="Kisner P."/>
            <person name="Lance K."/>
            <person name="Lara M."/>
            <person name="Lee W."/>
            <person name="Lennon N."/>
            <person name="Letendre F."/>
            <person name="LeVine R."/>
            <person name="Lipovsky A."/>
            <person name="Liu X."/>
            <person name="Liu J."/>
            <person name="Liu S."/>
            <person name="Lokyitsang T."/>
            <person name="Lokyitsang Y."/>
            <person name="Lubonja R."/>
            <person name="Lui A."/>
            <person name="MacDonald P."/>
            <person name="Magnisalis V."/>
            <person name="Maru K."/>
            <person name="Matthews C."/>
            <person name="McCusker W."/>
            <person name="McDonough S."/>
            <person name="Mehta T."/>
            <person name="Meldrim J."/>
            <person name="Meneus L."/>
            <person name="Mihai O."/>
            <person name="Mihalev A."/>
            <person name="Mihova T."/>
            <person name="Mittelman R."/>
            <person name="Mlenga V."/>
            <person name="Montmayeur A."/>
            <person name="Mulrain L."/>
            <person name="Navidi A."/>
            <person name="Naylor J."/>
            <person name="Negash T."/>
            <person name="Nguyen T."/>
            <person name="Nguyen N."/>
            <person name="Nicol R."/>
            <person name="Norbu C."/>
            <person name="Norbu N."/>
            <person name="Novod N."/>
            <person name="O'Neill B."/>
            <person name="Osman S."/>
            <person name="Markiewicz E."/>
            <person name="Oyono O.L."/>
            <person name="Patti C."/>
            <person name="Phunkhang P."/>
            <person name="Pierre F."/>
            <person name="Priest M."/>
            <person name="Raghuraman S."/>
            <person name="Rege F."/>
            <person name="Reyes R."/>
            <person name="Rise C."/>
            <person name="Rogov P."/>
            <person name="Ross K."/>
            <person name="Ryan E."/>
            <person name="Settipalli S."/>
            <person name="Shea T."/>
            <person name="Sherpa N."/>
            <person name="Shi L."/>
            <person name="Shih D."/>
            <person name="Sparrow T."/>
            <person name="Spaulding J."/>
            <person name="Stalker J."/>
            <person name="Stange-Thomann N."/>
            <person name="Stavropoulos S."/>
            <person name="Stone C."/>
            <person name="Strader C."/>
            <person name="Tesfaye S."/>
            <person name="Thomson T."/>
            <person name="Thoulutsang Y."/>
            <person name="Thoulutsang D."/>
            <person name="Topham K."/>
            <person name="Topping I."/>
            <person name="Tsamla T."/>
            <person name="Vassiliev H."/>
            <person name="Vo A."/>
            <person name="Wangchuk T."/>
            <person name="Wangdi T."/>
            <person name="Weiand M."/>
            <person name="Wilkinson J."/>
            <person name="Wilson A."/>
            <person name="Yadav S."/>
            <person name="Young G."/>
            <person name="Yu Q."/>
            <person name="Zembek L."/>
            <person name="Zhong D."/>
            <person name="Zimmer A."/>
            <person name="Zwirko Z."/>
            <person name="Jaffe D.B."/>
            <person name="Alvarez P."/>
            <person name="Brockman W."/>
            <person name="Butler J."/>
            <person name="Chin C."/>
            <person name="Gnerre S."/>
            <person name="MacCallum I."/>
            <person name="Graves J.A."/>
            <person name="Ponting C.P."/>
            <person name="Breen M."/>
            <person name="Samollow P.B."/>
            <person name="Lander E.S."/>
            <person name="Lindblad-Toh K."/>
        </authorList>
    </citation>
    <scope>NUCLEOTIDE SEQUENCE [LARGE SCALE GENOMIC DNA]</scope>
</reference>
<feature type="domain" description="Ig-like" evidence="8">
    <location>
        <begin position="117"/>
        <end position="186"/>
    </location>
</feature>
<keyword evidence="10" id="KW-1185">Reference proteome</keyword>
<dbReference type="FunCoup" id="F6U2I7">
    <property type="interactions" value="3"/>
</dbReference>
<dbReference type="GeneTree" id="ENSGT01150000286974"/>
<dbReference type="Pfam" id="PF13895">
    <property type="entry name" value="Ig_2"/>
    <property type="match status" value="2"/>
</dbReference>
<keyword evidence="1 7" id="KW-0732">Signal</keyword>
<evidence type="ECO:0000256" key="1">
    <source>
        <dbReference type="ARBA" id="ARBA00022729"/>
    </source>
</evidence>
<keyword evidence="3" id="KW-1015">Disulfide bond</keyword>
<reference evidence="9" key="3">
    <citation type="submission" date="2025-09" db="UniProtKB">
        <authorList>
            <consortium name="Ensembl"/>
        </authorList>
    </citation>
    <scope>IDENTIFICATION</scope>
</reference>
<dbReference type="AlphaFoldDB" id="F6U2I7"/>
<protein>
    <recommendedName>
        <fullName evidence="8">Ig-like domain-containing protein</fullName>
    </recommendedName>
</protein>
<dbReference type="InterPro" id="IPR013783">
    <property type="entry name" value="Ig-like_fold"/>
</dbReference>
<keyword evidence="2" id="KW-0677">Repeat</keyword>
<feature type="domain" description="Ig-like" evidence="8">
    <location>
        <begin position="17"/>
        <end position="102"/>
    </location>
</feature>
<dbReference type="InterPro" id="IPR003599">
    <property type="entry name" value="Ig_sub"/>
</dbReference>
<evidence type="ECO:0000256" key="7">
    <source>
        <dbReference type="SAM" id="SignalP"/>
    </source>
</evidence>
<dbReference type="Ensembl" id="ENSMODT00000039981.3">
    <property type="protein sequence ID" value="ENSMODP00000038381.3"/>
    <property type="gene ID" value="ENSMODG00000025582.3"/>
</dbReference>
<feature type="compositionally biased region" description="Basic and acidic residues" evidence="6">
    <location>
        <begin position="230"/>
        <end position="250"/>
    </location>
</feature>
<name>F6U2I7_MONDO</name>
<sequence length="250" mass="27860">MRAPLYFPAIFLLGLLPKPTLWAQPALVVAPGTNITLWCSRPRLSSVKEWRFTLWKVEKHHPLQKHFSAESQTGFLLSSVSPEDTGSYSCTYMEPNSSDGISMMSDALELLVPDVFPKASLSVWPGPEVASGTNVTLLCKGPSWSTKFLLHKEGDEEILHSTDIIQDGAQFFLPHVTTKHSGIYTCSYQPSTNGSLWIQHSDPVELTVRGASAALVFPRQSPHLSPLMPPERKPHMQKWPTRDQGKDWSP</sequence>
<dbReference type="GO" id="GO:0005886">
    <property type="term" value="C:plasma membrane"/>
    <property type="evidence" value="ECO:0000318"/>
    <property type="project" value="GO_Central"/>
</dbReference>
<evidence type="ECO:0000313" key="9">
    <source>
        <dbReference type="Ensembl" id="ENSMODP00000038381.3"/>
    </source>
</evidence>
<organism evidence="9 10">
    <name type="scientific">Monodelphis domestica</name>
    <name type="common">Gray short-tailed opossum</name>
    <dbReference type="NCBI Taxonomy" id="13616"/>
    <lineage>
        <taxon>Eukaryota</taxon>
        <taxon>Metazoa</taxon>
        <taxon>Chordata</taxon>
        <taxon>Craniata</taxon>
        <taxon>Vertebrata</taxon>
        <taxon>Euteleostomi</taxon>
        <taxon>Mammalia</taxon>
        <taxon>Metatheria</taxon>
        <taxon>Didelphimorphia</taxon>
        <taxon>Didelphidae</taxon>
        <taxon>Monodelphis</taxon>
    </lineage>
</organism>
<dbReference type="eggNOG" id="ENOG502RWW6">
    <property type="taxonomic scope" value="Eukaryota"/>
</dbReference>
<dbReference type="InterPro" id="IPR036179">
    <property type="entry name" value="Ig-like_dom_sf"/>
</dbReference>
<evidence type="ECO:0000259" key="8">
    <source>
        <dbReference type="PROSITE" id="PS50835"/>
    </source>
</evidence>
<dbReference type="PANTHER" id="PTHR11738:SF157">
    <property type="entry name" value="T-CELL-INTERACTING, ACTIVATING RECEPTOR ON MYELOID CELLS PROTEIN 1"/>
    <property type="match status" value="1"/>
</dbReference>
<evidence type="ECO:0000256" key="5">
    <source>
        <dbReference type="ARBA" id="ARBA00023319"/>
    </source>
</evidence>
<evidence type="ECO:0000256" key="6">
    <source>
        <dbReference type="SAM" id="MobiDB-lite"/>
    </source>
</evidence>
<dbReference type="HOGENOM" id="CLU_021100_2_2_1"/>
<evidence type="ECO:0000313" key="10">
    <source>
        <dbReference type="Proteomes" id="UP000002280"/>
    </source>
</evidence>
<dbReference type="PROSITE" id="PS50835">
    <property type="entry name" value="IG_LIKE"/>
    <property type="match status" value="2"/>
</dbReference>
<evidence type="ECO:0000256" key="4">
    <source>
        <dbReference type="ARBA" id="ARBA00023180"/>
    </source>
</evidence>
<dbReference type="InterPro" id="IPR007110">
    <property type="entry name" value="Ig-like_dom"/>
</dbReference>
<dbReference type="SUPFAM" id="SSF48726">
    <property type="entry name" value="Immunoglobulin"/>
    <property type="match status" value="2"/>
</dbReference>
<proteinExistence type="predicted"/>